<dbReference type="EMBL" id="JAZEWV010000041">
    <property type="protein sequence ID" value="MEE4546195.1"/>
    <property type="molecule type" value="Genomic_DNA"/>
</dbReference>
<dbReference type="Proteomes" id="UP001344658">
    <property type="component" value="Unassembled WGS sequence"/>
</dbReference>
<accession>A0ABU7PK42</accession>
<dbReference type="RefSeq" id="WP_330799899.1">
    <property type="nucleotide sequence ID" value="NZ_JAZEWV010000041.1"/>
</dbReference>
<keyword evidence="2" id="KW-1133">Transmembrane helix</keyword>
<comment type="caution">
    <text evidence="4">The sequence shown here is derived from an EMBL/GenBank/DDBJ whole genome shotgun (WGS) entry which is preliminary data.</text>
</comment>
<feature type="transmembrane region" description="Helical" evidence="2">
    <location>
        <begin position="177"/>
        <end position="198"/>
    </location>
</feature>
<dbReference type="SUPFAM" id="SSF48317">
    <property type="entry name" value="Acid phosphatase/Vanadium-dependent haloperoxidase"/>
    <property type="match status" value="1"/>
</dbReference>
<dbReference type="PANTHER" id="PTHR14969">
    <property type="entry name" value="SPHINGOSINE-1-PHOSPHATE PHOSPHOHYDROLASE"/>
    <property type="match status" value="1"/>
</dbReference>
<gene>
    <name evidence="4" type="ORF">V2S66_30035</name>
</gene>
<feature type="transmembrane region" description="Helical" evidence="2">
    <location>
        <begin position="72"/>
        <end position="94"/>
    </location>
</feature>
<organism evidence="4 5">
    <name type="scientific">Actinacidiphila polyblastidii</name>
    <dbReference type="NCBI Taxonomy" id="3110430"/>
    <lineage>
        <taxon>Bacteria</taxon>
        <taxon>Bacillati</taxon>
        <taxon>Actinomycetota</taxon>
        <taxon>Actinomycetes</taxon>
        <taxon>Kitasatosporales</taxon>
        <taxon>Streptomycetaceae</taxon>
        <taxon>Actinacidiphila</taxon>
    </lineage>
</organism>
<name>A0ABU7PK42_9ACTN</name>
<feature type="region of interest" description="Disordered" evidence="1">
    <location>
        <begin position="259"/>
        <end position="280"/>
    </location>
</feature>
<keyword evidence="5" id="KW-1185">Reference proteome</keyword>
<feature type="domain" description="Phosphatidic acid phosphatase type 2/haloperoxidase" evidence="3">
    <location>
        <begin position="104"/>
        <end position="219"/>
    </location>
</feature>
<dbReference type="CDD" id="cd03392">
    <property type="entry name" value="PAP2_like_2"/>
    <property type="match status" value="1"/>
</dbReference>
<reference evidence="4 5" key="1">
    <citation type="submission" date="2023-12" db="EMBL/GenBank/DDBJ databases">
        <title>Streptomyces sp. V4-01.</title>
        <authorList>
            <person name="Somphong A."/>
            <person name="Phongsopitanun W."/>
        </authorList>
    </citation>
    <scope>NUCLEOTIDE SEQUENCE [LARGE SCALE GENOMIC DNA]</scope>
    <source>
        <strain evidence="4 5">V4-01</strain>
    </source>
</reference>
<sequence>MRTDERLHRTAERPTTRDLPRMSRTRVWLFGLTLAVYVAIVVGVLTTSKLVTLDWQVMLWRPYKQWPQIHAFLDYFVVLGQRGPTAVMVLAWLGWRSWRHRTLHPLLVLGTSLLLLNITVGAVKYGLGRLGPHYATTVGSAEMFAGGDIFPSGHTANAVVTWGVLAYLATTQRARRLGSVISALLALGVGATTVYLGTHWVSDVLLGWAAGLLILLALPWFEPAMARTEAWIAAAWARSRARSGAFKVAPARVPALVTPRIAEEGEPDRESVGAGPHGATVAPVASTAATVTASGAAATAAPPAVTSTGTGGGAPGLPAPGLPGSGPGPSAPGAGAPHAPGRPPTGRNERTPLTPAGSRRPPGERPLRPGQPLVHQPVRGRGLAG</sequence>
<feature type="transmembrane region" description="Helical" evidence="2">
    <location>
        <begin position="204"/>
        <end position="221"/>
    </location>
</feature>
<dbReference type="InterPro" id="IPR000326">
    <property type="entry name" value="PAP2/HPO"/>
</dbReference>
<keyword evidence="2" id="KW-0472">Membrane</keyword>
<evidence type="ECO:0000313" key="4">
    <source>
        <dbReference type="EMBL" id="MEE4546195.1"/>
    </source>
</evidence>
<keyword evidence="2" id="KW-0812">Transmembrane</keyword>
<evidence type="ECO:0000313" key="5">
    <source>
        <dbReference type="Proteomes" id="UP001344658"/>
    </source>
</evidence>
<dbReference type="SMART" id="SM00014">
    <property type="entry name" value="acidPPc"/>
    <property type="match status" value="1"/>
</dbReference>
<proteinExistence type="predicted"/>
<feature type="transmembrane region" description="Helical" evidence="2">
    <location>
        <begin position="149"/>
        <end position="170"/>
    </location>
</feature>
<dbReference type="PANTHER" id="PTHR14969:SF13">
    <property type="entry name" value="AT30094P"/>
    <property type="match status" value="1"/>
</dbReference>
<feature type="region of interest" description="Disordered" evidence="1">
    <location>
        <begin position="300"/>
        <end position="385"/>
    </location>
</feature>
<dbReference type="InterPro" id="IPR036938">
    <property type="entry name" value="PAP2/HPO_sf"/>
</dbReference>
<evidence type="ECO:0000256" key="1">
    <source>
        <dbReference type="SAM" id="MobiDB-lite"/>
    </source>
</evidence>
<feature type="transmembrane region" description="Helical" evidence="2">
    <location>
        <begin position="106"/>
        <end position="127"/>
    </location>
</feature>
<dbReference type="Pfam" id="PF01569">
    <property type="entry name" value="PAP2"/>
    <property type="match status" value="1"/>
</dbReference>
<protein>
    <submittedName>
        <fullName evidence="4">Phosphatase PAP2 family protein</fullName>
    </submittedName>
</protein>
<evidence type="ECO:0000256" key="2">
    <source>
        <dbReference type="SAM" id="Phobius"/>
    </source>
</evidence>
<feature type="transmembrane region" description="Helical" evidence="2">
    <location>
        <begin position="27"/>
        <end position="52"/>
    </location>
</feature>
<evidence type="ECO:0000259" key="3">
    <source>
        <dbReference type="SMART" id="SM00014"/>
    </source>
</evidence>
<dbReference type="Gene3D" id="1.20.144.10">
    <property type="entry name" value="Phosphatidic acid phosphatase type 2/haloperoxidase"/>
    <property type="match status" value="1"/>
</dbReference>